<dbReference type="EMBL" id="BJMN01000005">
    <property type="protein sequence ID" value="GEB55250.1"/>
    <property type="molecule type" value="Genomic_DNA"/>
</dbReference>
<evidence type="ECO:0000313" key="2">
    <source>
        <dbReference type="EMBL" id="GEB55250.1"/>
    </source>
</evidence>
<proteinExistence type="predicted"/>
<reference evidence="2 3" key="1">
    <citation type="submission" date="2019-06" db="EMBL/GenBank/DDBJ databases">
        <title>Whole genome shotgun sequence of Streptomyces gardneri NBRC 12865.</title>
        <authorList>
            <person name="Hosoyama A."/>
            <person name="Uohara A."/>
            <person name="Ohji S."/>
            <person name="Ichikawa N."/>
        </authorList>
    </citation>
    <scope>NUCLEOTIDE SEQUENCE [LARGE SCALE GENOMIC DNA]</scope>
    <source>
        <strain evidence="2 3">NBRC 12865</strain>
    </source>
</reference>
<accession>A0A4Y3RHF4</accession>
<dbReference type="AlphaFoldDB" id="A0A4Y3RHF4"/>
<dbReference type="Proteomes" id="UP000315226">
    <property type="component" value="Unassembled WGS sequence"/>
</dbReference>
<keyword evidence="3" id="KW-1185">Reference proteome</keyword>
<feature type="compositionally biased region" description="Basic and acidic residues" evidence="1">
    <location>
        <begin position="40"/>
        <end position="67"/>
    </location>
</feature>
<protein>
    <submittedName>
        <fullName evidence="2">Uncharacterized protein</fullName>
    </submittedName>
</protein>
<evidence type="ECO:0000313" key="3">
    <source>
        <dbReference type="Proteomes" id="UP000315226"/>
    </source>
</evidence>
<name>A0A4Y3RHF4_9ACTN</name>
<comment type="caution">
    <text evidence="2">The sequence shown here is derived from an EMBL/GenBank/DDBJ whole genome shotgun (WGS) entry which is preliminary data.</text>
</comment>
<sequence>MRRGQRLQQIVRRGRSLTNRELTQPQRILGPLVAKRGRPKRFEDDLGWADREPRTGPVQEKDGARGE</sequence>
<gene>
    <name evidence="2" type="ORF">SGA01_08550</name>
</gene>
<organism evidence="2 3">
    <name type="scientific">Streptomyces gardneri</name>
    <dbReference type="NCBI Taxonomy" id="66892"/>
    <lineage>
        <taxon>Bacteria</taxon>
        <taxon>Bacillati</taxon>
        <taxon>Actinomycetota</taxon>
        <taxon>Actinomycetes</taxon>
        <taxon>Kitasatosporales</taxon>
        <taxon>Streptomycetaceae</taxon>
        <taxon>Streptomyces</taxon>
    </lineage>
</organism>
<feature type="region of interest" description="Disordered" evidence="1">
    <location>
        <begin position="39"/>
        <end position="67"/>
    </location>
</feature>
<evidence type="ECO:0000256" key="1">
    <source>
        <dbReference type="SAM" id="MobiDB-lite"/>
    </source>
</evidence>